<accession>A0AAC9QUY8</accession>
<dbReference type="SUPFAM" id="SSF63446">
    <property type="entry name" value="Type I dockerin domain"/>
    <property type="match status" value="1"/>
</dbReference>
<feature type="chain" id="PRO_5042062545" description="Dockerin domain-containing protein" evidence="2">
    <location>
        <begin position="27"/>
        <end position="932"/>
    </location>
</feature>
<dbReference type="KEGG" id="elim:B2M23_11620"/>
<dbReference type="Gene3D" id="3.80.10.10">
    <property type="entry name" value="Ribonuclease Inhibitor"/>
    <property type="match status" value="4"/>
</dbReference>
<dbReference type="InterPro" id="IPR026906">
    <property type="entry name" value="LRR_5"/>
</dbReference>
<dbReference type="RefSeq" id="WP_038352243.1">
    <property type="nucleotide sequence ID" value="NZ_CP019962.1"/>
</dbReference>
<reference evidence="5" key="1">
    <citation type="journal article" date="2017" name="Sci. Rep.">
        <title>Determination of the Genome and Primary Transcriptome of Syngas Fermenting Eubacterium limosum ATCC 8486.</title>
        <authorList>
            <person name="Song Y."/>
            <person name="Shin J."/>
            <person name="Jeong Y."/>
            <person name="Jin S."/>
            <person name="Lee J.K."/>
            <person name="Kim D.R."/>
            <person name="Kim S.C."/>
            <person name="Cho S."/>
            <person name="Cho B.K."/>
        </authorList>
    </citation>
    <scope>NUCLEOTIDE SEQUENCE [LARGE SCALE GENOMIC DNA]</scope>
    <source>
        <strain evidence="5">ATCC 8486</strain>
    </source>
</reference>
<dbReference type="InterPro" id="IPR002105">
    <property type="entry name" value="Dockerin_1_rpt"/>
</dbReference>
<dbReference type="InterPro" id="IPR016134">
    <property type="entry name" value="Dockerin_dom"/>
</dbReference>
<dbReference type="GO" id="GO:0000272">
    <property type="term" value="P:polysaccharide catabolic process"/>
    <property type="evidence" value="ECO:0007669"/>
    <property type="project" value="InterPro"/>
</dbReference>
<organism evidence="4 5">
    <name type="scientific">Eubacterium limosum</name>
    <dbReference type="NCBI Taxonomy" id="1736"/>
    <lineage>
        <taxon>Bacteria</taxon>
        <taxon>Bacillati</taxon>
        <taxon>Bacillota</taxon>
        <taxon>Clostridia</taxon>
        <taxon>Eubacteriales</taxon>
        <taxon>Eubacteriaceae</taxon>
        <taxon>Eubacterium</taxon>
    </lineage>
</organism>
<evidence type="ECO:0000313" key="5">
    <source>
        <dbReference type="Proteomes" id="UP000192391"/>
    </source>
</evidence>
<evidence type="ECO:0000256" key="1">
    <source>
        <dbReference type="SAM" id="MobiDB-lite"/>
    </source>
</evidence>
<evidence type="ECO:0000313" key="4">
    <source>
        <dbReference type="EMBL" id="ARD66152.1"/>
    </source>
</evidence>
<feature type="compositionally biased region" description="Polar residues" evidence="1">
    <location>
        <begin position="39"/>
        <end position="63"/>
    </location>
</feature>
<dbReference type="PROSITE" id="PS51766">
    <property type="entry name" value="DOCKERIN"/>
    <property type="match status" value="1"/>
</dbReference>
<dbReference type="PANTHER" id="PTHR45661:SF3">
    <property type="entry name" value="IG-LIKE DOMAIN-CONTAINING PROTEIN"/>
    <property type="match status" value="1"/>
</dbReference>
<dbReference type="PANTHER" id="PTHR45661">
    <property type="entry name" value="SURFACE ANTIGEN"/>
    <property type="match status" value="1"/>
</dbReference>
<dbReference type="InterPro" id="IPR032675">
    <property type="entry name" value="LRR_dom_sf"/>
</dbReference>
<dbReference type="Proteomes" id="UP000192391">
    <property type="component" value="Chromosome"/>
</dbReference>
<keyword evidence="2" id="KW-0732">Signal</keyword>
<dbReference type="InterPro" id="IPR036439">
    <property type="entry name" value="Dockerin_dom_sf"/>
</dbReference>
<sequence length="932" mass="102234">MKLKKRVVHILTVLLILVLLPVGVFAQQDFGEKSETDNSAKQLTEQEAIPSATSENTQANKVNVTEELEDKLTKPEKEETMPLLELPEFNLPQISVTEQNEIQKSEPESSPRQEVKRIETVAKDDYTYREVEGGIEITKYSGTDADVIIPDTFEGKSVISLAAHSFSNNSTIISVTVGANVQKIGSYAFYSCSKLAKVVVPASVIDIDSNAFGYDNQIKIFGTPGSFVQTYAETNHLNFVNIMAKKSGDFYYENDTVDGSIGVRILTYEGKSAVLNLNTIEGKNIITIGKGAFFNNQTLESLSLGKQIKIIEDNAFSSCSSLKNVTFAEGLKSLGSNAFSRSALTTVKMPNSTESLGTYVFYYCESLKEITTGTGIKIIPQSFASNCINLEKITFNGEVEEINSYAYTGCGSLRVIEIPASVVTFGDYPFNQSTIISGKKGSAAEKFAKEKGLMFVDESTKKSGDFYYEEIENGVRIIGFTSNSSELTIPDKLENKDVVEIGNSAFSGNSNLKTVTVGNSIIVIGNNAFSTCRNLKIVNFNQNLSKIGDSAFFECRTLKSITLPENIKTIGKDAFGGCNGLKKLEIPEGIQSISCEGYTYKPLNAHIVGKEGTEAEAFAKDKGWPFVSDTTPNENDYYYESVDDGVKILFSANSVNKDVPQSLGGKPVVEIGDSAFAYDNDIENFESGNVRFINANAFVGSTLKNIKLSEKTEDIGDYAFRDCKALTAIKIPNSTKELGVGAFNYCSKLASVTLGNSIQTIKSGTFDYAAFKSITMPTSIKTIENAFWQSRVETLIIPENAEDVTLKDYSLRLYSLKELYLPACVTTIEENAIGDYHSPDLIIYGDAGSVAEAYAQKYNINFSTEMWQLGDVNKDKQINASDALLILRHSVKEIELTGNDFIWGDVNKDTLVNSSDGLQILRYAVKEINHFD</sequence>
<dbReference type="Pfam" id="PF00404">
    <property type="entry name" value="Dockerin_1"/>
    <property type="match status" value="1"/>
</dbReference>
<dbReference type="AlphaFoldDB" id="A0AAC9QUY8"/>
<dbReference type="SUPFAM" id="SSF52058">
    <property type="entry name" value="L domain-like"/>
    <property type="match status" value="3"/>
</dbReference>
<dbReference type="EMBL" id="CP019962">
    <property type="protein sequence ID" value="ARD66152.1"/>
    <property type="molecule type" value="Genomic_DNA"/>
</dbReference>
<dbReference type="GO" id="GO:0004553">
    <property type="term" value="F:hydrolase activity, hydrolyzing O-glycosyl compounds"/>
    <property type="evidence" value="ECO:0007669"/>
    <property type="project" value="InterPro"/>
</dbReference>
<dbReference type="InterPro" id="IPR053139">
    <property type="entry name" value="Surface_bspA-like"/>
</dbReference>
<dbReference type="Pfam" id="PF13306">
    <property type="entry name" value="LRR_5"/>
    <property type="match status" value="4"/>
</dbReference>
<feature type="signal peptide" evidence="2">
    <location>
        <begin position="1"/>
        <end position="26"/>
    </location>
</feature>
<protein>
    <recommendedName>
        <fullName evidence="3">Dockerin domain-containing protein</fullName>
    </recommendedName>
</protein>
<evidence type="ECO:0000259" key="3">
    <source>
        <dbReference type="PROSITE" id="PS51766"/>
    </source>
</evidence>
<dbReference type="Gene3D" id="1.10.1330.10">
    <property type="entry name" value="Dockerin domain"/>
    <property type="match status" value="1"/>
</dbReference>
<name>A0AAC9QUY8_EUBLI</name>
<dbReference type="CDD" id="cd14256">
    <property type="entry name" value="Dockerin_I"/>
    <property type="match status" value="1"/>
</dbReference>
<feature type="region of interest" description="Disordered" evidence="1">
    <location>
        <begin position="33"/>
        <end position="76"/>
    </location>
</feature>
<gene>
    <name evidence="4" type="ORF">B2M23_11620</name>
</gene>
<feature type="domain" description="Dockerin" evidence="3">
    <location>
        <begin position="865"/>
        <end position="932"/>
    </location>
</feature>
<evidence type="ECO:0000256" key="2">
    <source>
        <dbReference type="SAM" id="SignalP"/>
    </source>
</evidence>
<proteinExistence type="predicted"/>